<evidence type="ECO:0000313" key="2">
    <source>
        <dbReference type="Proteomes" id="UP000828048"/>
    </source>
</evidence>
<gene>
    <name evidence="1" type="ORF">Vadar_023454</name>
</gene>
<name>A0ACB7YPF4_9ERIC</name>
<reference evidence="1 2" key="1">
    <citation type="journal article" date="2021" name="Hortic Res">
        <title>High-quality reference genome and annotation aids understanding of berry development for evergreen blueberry (Vaccinium darrowii).</title>
        <authorList>
            <person name="Yu J."/>
            <person name="Hulse-Kemp A.M."/>
            <person name="Babiker E."/>
            <person name="Staton M."/>
        </authorList>
    </citation>
    <scope>NUCLEOTIDE SEQUENCE [LARGE SCALE GENOMIC DNA]</scope>
    <source>
        <strain evidence="2">cv. NJ 8807/NJ 8810</strain>
        <tissue evidence="1">Young leaf</tissue>
    </source>
</reference>
<evidence type="ECO:0000313" key="1">
    <source>
        <dbReference type="EMBL" id="KAH7855302.1"/>
    </source>
</evidence>
<proteinExistence type="predicted"/>
<accession>A0ACB7YPF4</accession>
<sequence length="861" mass="94489">MAAASLTWVLFFLLVPEFGRCVLSQIGLGSRLLAKDQNQAWVSDNGTFAFGFTPGDSPDQYLLAIWFAELPGDRTIVWSANRNSPVGKSATLVFDNTGNLLLLDGDTTVWASNTSAEGVEAAVMSETGNFILYSANQHVAWQSFSHPSDTLLPGQPLTVSLELKSSNSSSQGGYYTLNMLQQPTSLSLALSYNLPESYDSSPDSYNNYSYWSGPEISNVTGEVVALLDDAGSFGVAYGASSDGAVYVYKNDADNGGLSSATNQSISPSVLRRITLETNGNLRLYRWDDNLNGSRQWVPEWAPVSNPCSIAGVCGNGICNLENNMTNSSCTCLPGSSKSGTQTQCYGNSSVAGKCGSQHENLTSQFKIAAVQQTNYYYSDSSVIANYSDMETGSKCGDACLSDCECVASVYGLNEEKAYCWVLRSLEFGGFEDTGSTLFVKVESNGSSNPESNTRGFGDSNNSSSKAPNSKIVVLPIVLTMTVLIGLLCCLLYITVHRKRSLKRALQNSLLVSGAPVNFSFRDLQSRTNNFSHLLGTGGFGSVYKGSLGDGTFIAVKKLDKVLPHGEKEFITEVNTIGSMHHMNLVRLCGYCSEGSQRLLVYEFMINGSLDKWIFPSRNSQERLLDWSTRFHIAIGTAQGIAYFHEQCRDRIIHCDIKPENILLDENFCPKVSDFGLAKLMAREHSHVVTMVRGTRGYLAPEWVSNRPITVKADVYSYGMLLLEIVGGRRNLDMTRDAEDFFYPGWAFKEMENGTPLKVADRRMRGTVEEQELVRALRVAFWCIQDEVCMRPSMGEVVMMLEGSVDINLPPMPQTVLELIDEGLDHVYKAMKREVNQFSSFTITSNPSSSKATCSYSTMSPR</sequence>
<protein>
    <submittedName>
        <fullName evidence="1">Uncharacterized protein</fullName>
    </submittedName>
</protein>
<organism evidence="1 2">
    <name type="scientific">Vaccinium darrowii</name>
    <dbReference type="NCBI Taxonomy" id="229202"/>
    <lineage>
        <taxon>Eukaryota</taxon>
        <taxon>Viridiplantae</taxon>
        <taxon>Streptophyta</taxon>
        <taxon>Embryophyta</taxon>
        <taxon>Tracheophyta</taxon>
        <taxon>Spermatophyta</taxon>
        <taxon>Magnoliopsida</taxon>
        <taxon>eudicotyledons</taxon>
        <taxon>Gunneridae</taxon>
        <taxon>Pentapetalae</taxon>
        <taxon>asterids</taxon>
        <taxon>Ericales</taxon>
        <taxon>Ericaceae</taxon>
        <taxon>Vaccinioideae</taxon>
        <taxon>Vaccinieae</taxon>
        <taxon>Vaccinium</taxon>
    </lineage>
</organism>
<dbReference type="Proteomes" id="UP000828048">
    <property type="component" value="Chromosome 11"/>
</dbReference>
<keyword evidence="2" id="KW-1185">Reference proteome</keyword>
<dbReference type="EMBL" id="CM037161">
    <property type="protein sequence ID" value="KAH7855302.1"/>
    <property type="molecule type" value="Genomic_DNA"/>
</dbReference>
<comment type="caution">
    <text evidence="1">The sequence shown here is derived from an EMBL/GenBank/DDBJ whole genome shotgun (WGS) entry which is preliminary data.</text>
</comment>